<dbReference type="eggNOG" id="COG0543">
    <property type="taxonomic scope" value="Bacteria"/>
</dbReference>
<dbReference type="PRINTS" id="PR00410">
    <property type="entry name" value="PHEHYDRXLASE"/>
</dbReference>
<gene>
    <name evidence="14" type="ordered locus">Strop_4119</name>
</gene>
<accession>A4XC92</accession>
<dbReference type="PROSITE" id="PS01033">
    <property type="entry name" value="GLOBIN"/>
    <property type="match status" value="1"/>
</dbReference>
<name>A4XC92_SALTO</name>
<dbReference type="SUPFAM" id="SSF63380">
    <property type="entry name" value="Riboflavin synthase domain-like"/>
    <property type="match status" value="1"/>
</dbReference>
<dbReference type="Gene3D" id="1.10.490.10">
    <property type="entry name" value="Globins"/>
    <property type="match status" value="1"/>
</dbReference>
<keyword evidence="7" id="KW-0411">Iron-sulfur</keyword>
<evidence type="ECO:0000259" key="12">
    <source>
        <dbReference type="PROSITE" id="PS01033"/>
    </source>
</evidence>
<dbReference type="STRING" id="369723.Strop_4119"/>
<dbReference type="GO" id="GO:0051537">
    <property type="term" value="F:2 iron, 2 sulfur cluster binding"/>
    <property type="evidence" value="ECO:0007669"/>
    <property type="project" value="UniProtKB-KW"/>
</dbReference>
<keyword evidence="15" id="KW-1185">Reference proteome</keyword>
<dbReference type="Pfam" id="PF00175">
    <property type="entry name" value="NAD_binding_1"/>
    <property type="match status" value="1"/>
</dbReference>
<organism evidence="14 15">
    <name type="scientific">Salinispora tropica (strain ATCC BAA-916 / DSM 44818 / JCM 13857 / NBRC 105044 / CNB-440)</name>
    <dbReference type="NCBI Taxonomy" id="369723"/>
    <lineage>
        <taxon>Bacteria</taxon>
        <taxon>Bacillati</taxon>
        <taxon>Actinomycetota</taxon>
        <taxon>Actinomycetes</taxon>
        <taxon>Micromonosporales</taxon>
        <taxon>Micromonosporaceae</taxon>
        <taxon>Salinispora</taxon>
    </lineage>
</organism>
<evidence type="ECO:0000256" key="8">
    <source>
        <dbReference type="ARBA" id="ARBA00023027"/>
    </source>
</evidence>
<comment type="cofactor">
    <cofactor evidence="1">
        <name>heme b</name>
        <dbReference type="ChEBI" id="CHEBI:60344"/>
    </cofactor>
</comment>
<evidence type="ECO:0000256" key="6">
    <source>
        <dbReference type="ARBA" id="ARBA00022857"/>
    </source>
</evidence>
<reference evidence="15" key="1">
    <citation type="journal article" date="2007" name="Proc. Natl. Acad. Sci. U.S.A.">
        <title>Genome sequencing reveals complex secondary metabolome in the marine actinomycete Salinispora tropica.</title>
        <authorList>
            <person name="Udwary D.W."/>
            <person name="Zeigler L."/>
            <person name="Asolkar R.N."/>
            <person name="Singan V."/>
            <person name="Lapidus A."/>
            <person name="Fenical W."/>
            <person name="Jensen P.R."/>
            <person name="Moore B.S."/>
        </authorList>
    </citation>
    <scope>NUCLEOTIDE SEQUENCE [LARGE SCALE GENOMIC DNA]</scope>
    <source>
        <strain evidence="15">ATCC BAA-916 / DSM 44818 / CNB-440</strain>
    </source>
</reference>
<evidence type="ECO:0000256" key="7">
    <source>
        <dbReference type="ARBA" id="ARBA00023014"/>
    </source>
</evidence>
<dbReference type="Gene3D" id="3.40.50.80">
    <property type="entry name" value="Nucleotide-binding domain of ferredoxin-NADP reductase (FNR) module"/>
    <property type="match status" value="1"/>
</dbReference>
<feature type="domain" description="Globin" evidence="12">
    <location>
        <begin position="30"/>
        <end position="164"/>
    </location>
</feature>
<evidence type="ECO:0000256" key="1">
    <source>
        <dbReference type="ARBA" id="ARBA00001970"/>
    </source>
</evidence>
<dbReference type="Proteomes" id="UP000000235">
    <property type="component" value="Chromosome"/>
</dbReference>
<evidence type="ECO:0000313" key="15">
    <source>
        <dbReference type="Proteomes" id="UP000000235"/>
    </source>
</evidence>
<dbReference type="EMBL" id="CP000667">
    <property type="protein sequence ID" value="ABP56549.1"/>
    <property type="molecule type" value="Genomic_DNA"/>
</dbReference>
<keyword evidence="11" id="KW-0479">Metal-binding</keyword>
<keyword evidence="5" id="KW-0001">2Fe-2S</keyword>
<dbReference type="PANTHER" id="PTHR47354">
    <property type="entry name" value="NADH OXIDOREDUCTASE HCR"/>
    <property type="match status" value="1"/>
</dbReference>
<dbReference type="GO" id="GO:0008941">
    <property type="term" value="F:nitric oxide dioxygenase NAD(P)H activity"/>
    <property type="evidence" value="ECO:0007669"/>
    <property type="project" value="UniProtKB-EC"/>
</dbReference>
<comment type="similarity">
    <text evidence="3">In the C-terminal section; belongs to the flavoprotein pyridine nucleotide cytochrome reductase family.</text>
</comment>
<protein>
    <recommendedName>
        <fullName evidence="4">nitric oxide dioxygenase</fullName>
        <ecNumber evidence="4">1.14.12.17</ecNumber>
    </recommendedName>
</protein>
<dbReference type="Pfam" id="PF00970">
    <property type="entry name" value="FAD_binding_6"/>
    <property type="match status" value="1"/>
</dbReference>
<dbReference type="SUPFAM" id="SSF52343">
    <property type="entry name" value="Ferredoxin reductase-like, C-terminal NADP-linked domain"/>
    <property type="match status" value="1"/>
</dbReference>
<dbReference type="GO" id="GO:0005344">
    <property type="term" value="F:oxygen carrier activity"/>
    <property type="evidence" value="ECO:0007669"/>
    <property type="project" value="UniProtKB-KW"/>
</dbReference>
<dbReference type="InterPro" id="IPR050415">
    <property type="entry name" value="MRET"/>
</dbReference>
<comment type="catalytic activity">
    <reaction evidence="9">
        <text>2 nitric oxide + NADH + 2 O2 = 2 nitrate + NAD(+) + H(+)</text>
        <dbReference type="Rhea" id="RHEA:19469"/>
        <dbReference type="ChEBI" id="CHEBI:15378"/>
        <dbReference type="ChEBI" id="CHEBI:15379"/>
        <dbReference type="ChEBI" id="CHEBI:16480"/>
        <dbReference type="ChEBI" id="CHEBI:17632"/>
        <dbReference type="ChEBI" id="CHEBI:57540"/>
        <dbReference type="ChEBI" id="CHEBI:57945"/>
        <dbReference type="EC" id="1.14.12.17"/>
    </reaction>
</comment>
<comment type="cofactor">
    <cofactor evidence="2">
        <name>FAD</name>
        <dbReference type="ChEBI" id="CHEBI:57692"/>
    </cofactor>
</comment>
<evidence type="ECO:0000256" key="11">
    <source>
        <dbReference type="RuleBase" id="RU000356"/>
    </source>
</evidence>
<dbReference type="Pfam" id="PF00042">
    <property type="entry name" value="Globin"/>
    <property type="match status" value="1"/>
</dbReference>
<evidence type="ECO:0000256" key="5">
    <source>
        <dbReference type="ARBA" id="ARBA00022714"/>
    </source>
</evidence>
<evidence type="ECO:0000256" key="2">
    <source>
        <dbReference type="ARBA" id="ARBA00001974"/>
    </source>
</evidence>
<feature type="domain" description="FAD-binding FR-type" evidence="13">
    <location>
        <begin position="169"/>
        <end position="272"/>
    </location>
</feature>
<dbReference type="InterPro" id="IPR001433">
    <property type="entry name" value="OxRdtase_FAD/NAD-bd"/>
</dbReference>
<dbReference type="InterPro" id="IPR008333">
    <property type="entry name" value="Cbr1-like_FAD-bd_dom"/>
</dbReference>
<comment type="similarity">
    <text evidence="11">Belongs to the globin family.</text>
</comment>
<keyword evidence="11" id="KW-0349">Heme</keyword>
<keyword evidence="11" id="KW-0561">Oxygen transport</keyword>
<dbReference type="InterPro" id="IPR039261">
    <property type="entry name" value="FNR_nucleotide-bd"/>
</dbReference>
<evidence type="ECO:0000256" key="10">
    <source>
        <dbReference type="ARBA" id="ARBA00049433"/>
    </source>
</evidence>
<dbReference type="InterPro" id="IPR017938">
    <property type="entry name" value="Riboflavin_synthase-like_b-brl"/>
</dbReference>
<sequence length="403" mass="44807">MNRSHILCDRLTRSVAILCVPDPRMEKERAPVDDVARLLKESWTLVEEHRDRLSEHFYARLFLLDPELRSLFPAQMAGQGDRLLEAIITAAHTVDDPEGFDEFLRSLGRDHRKYHVEATHYETMGVALLDALRSTAGDGWNLTFDQAWRDAYAAISGKMLAGAAADDNPPFWHAEVLTHARYGPDTAVLTVRALQHPLRWQAGQYVSIEAPRYHPRVWRTYSVANAPNDENVLEFHVRTPPGAGWLSGALVRRVKPGDLLRLAAPMGSMTLDRASDRDILCVAGGVGLAPVKALVEELAGYNRTRWVHVFYGARTPLDLYGLAGLQEMVARHPWLSVTPACSADTGFDGELGDISEVVGRYGPWTAHDCYVSGAAPMVRATLRVLSGDEVPAERTRYDTYGDL</sequence>
<dbReference type="CDD" id="cd19753">
    <property type="entry name" value="Mb-like_oxidoreductase"/>
    <property type="match status" value="1"/>
</dbReference>
<comment type="catalytic activity">
    <reaction evidence="10">
        <text>2 nitric oxide + NADPH + 2 O2 = 2 nitrate + NADP(+) + H(+)</text>
        <dbReference type="Rhea" id="RHEA:19465"/>
        <dbReference type="ChEBI" id="CHEBI:15378"/>
        <dbReference type="ChEBI" id="CHEBI:15379"/>
        <dbReference type="ChEBI" id="CHEBI:16480"/>
        <dbReference type="ChEBI" id="CHEBI:17632"/>
        <dbReference type="ChEBI" id="CHEBI:57783"/>
        <dbReference type="ChEBI" id="CHEBI:58349"/>
        <dbReference type="EC" id="1.14.12.17"/>
    </reaction>
</comment>
<dbReference type="Gene3D" id="2.40.30.10">
    <property type="entry name" value="Translation factors"/>
    <property type="match status" value="1"/>
</dbReference>
<evidence type="ECO:0000256" key="9">
    <source>
        <dbReference type="ARBA" id="ARBA00048649"/>
    </source>
</evidence>
<dbReference type="InterPro" id="IPR009050">
    <property type="entry name" value="Globin-like_sf"/>
</dbReference>
<dbReference type="CDD" id="cd06187">
    <property type="entry name" value="O2ase_reductase_like"/>
    <property type="match status" value="1"/>
</dbReference>
<dbReference type="GO" id="GO:0020037">
    <property type="term" value="F:heme binding"/>
    <property type="evidence" value="ECO:0007669"/>
    <property type="project" value="InterPro"/>
</dbReference>
<dbReference type="PROSITE" id="PS51384">
    <property type="entry name" value="FAD_FR"/>
    <property type="match status" value="1"/>
</dbReference>
<keyword evidence="11" id="KW-0408">Iron</keyword>
<dbReference type="InterPro" id="IPR017927">
    <property type="entry name" value="FAD-bd_FR_type"/>
</dbReference>
<dbReference type="AlphaFoldDB" id="A4XC92"/>
<dbReference type="KEGG" id="stp:Strop_4119"/>
<dbReference type="SUPFAM" id="SSF46458">
    <property type="entry name" value="Globin-like"/>
    <property type="match status" value="1"/>
</dbReference>
<proteinExistence type="inferred from homology"/>
<dbReference type="PANTHER" id="PTHR47354:SF5">
    <property type="entry name" value="PROTEIN RFBI"/>
    <property type="match status" value="1"/>
</dbReference>
<keyword evidence="8" id="KW-0520">NAD</keyword>
<evidence type="ECO:0000259" key="13">
    <source>
        <dbReference type="PROSITE" id="PS51384"/>
    </source>
</evidence>
<evidence type="ECO:0000256" key="3">
    <source>
        <dbReference type="ARBA" id="ARBA00006401"/>
    </source>
</evidence>
<dbReference type="HOGENOM" id="CLU_026437_2_1_11"/>
<dbReference type="InterPro" id="IPR012292">
    <property type="entry name" value="Globin/Proto"/>
</dbReference>
<dbReference type="InterPro" id="IPR000971">
    <property type="entry name" value="Globin"/>
</dbReference>
<dbReference type="EC" id="1.14.12.17" evidence="4"/>
<keyword evidence="11" id="KW-0813">Transport</keyword>
<dbReference type="eggNOG" id="COG1017">
    <property type="taxonomic scope" value="Bacteria"/>
</dbReference>
<dbReference type="GO" id="GO:0019825">
    <property type="term" value="F:oxygen binding"/>
    <property type="evidence" value="ECO:0007669"/>
    <property type="project" value="InterPro"/>
</dbReference>
<keyword evidence="6" id="KW-0521">NADP</keyword>
<evidence type="ECO:0000313" key="14">
    <source>
        <dbReference type="EMBL" id="ABP56549.1"/>
    </source>
</evidence>
<evidence type="ECO:0000256" key="4">
    <source>
        <dbReference type="ARBA" id="ARBA00012229"/>
    </source>
</evidence>